<sequence length="121" mass="13915">MSILDFDVQISPQFSAEREIEPHFNREPSNTWAAFFWRRCEAAEDIEFLGANFARAVEGTVEYVEGRLKELCEEANDDMVAYLASKPDQKASDIVELERLQAEAQAAGRWRLPPRPTPYTY</sequence>
<dbReference type="AlphaFoldDB" id="A0A243Q3F6"/>
<dbReference type="RefSeq" id="WP_044508754.1">
    <property type="nucleotide sequence ID" value="NZ_NGFO01000049.1"/>
</dbReference>
<dbReference type="EMBL" id="NGFO01000049">
    <property type="protein sequence ID" value="OUC75831.1"/>
    <property type="molecule type" value="Genomic_DNA"/>
</dbReference>
<keyword evidence="2" id="KW-1185">Reference proteome</keyword>
<protein>
    <submittedName>
        <fullName evidence="1">Uncharacterized protein</fullName>
    </submittedName>
</protein>
<proteinExistence type="predicted"/>
<name>A0A243Q3F6_9ACTN</name>
<evidence type="ECO:0000313" key="1">
    <source>
        <dbReference type="EMBL" id="OUC75831.1"/>
    </source>
</evidence>
<comment type="caution">
    <text evidence="1">The sequence shown here is derived from an EMBL/GenBank/DDBJ whole genome shotgun (WGS) entry which is preliminary data.</text>
</comment>
<reference evidence="1 2" key="1">
    <citation type="submission" date="2017-05" db="EMBL/GenBank/DDBJ databases">
        <title>Biotechnological potential of actinobacteria isolated from South African environments.</title>
        <authorList>
            <person name="Le Roes-Hill M."/>
            <person name="Prins A."/>
            <person name="Durrell K.A."/>
        </authorList>
    </citation>
    <scope>NUCLEOTIDE SEQUENCE [LARGE SCALE GENOMIC DNA]</scope>
    <source>
        <strain evidence="1">BS2</strain>
    </source>
</reference>
<evidence type="ECO:0000313" key="2">
    <source>
        <dbReference type="Proteomes" id="UP000194632"/>
    </source>
</evidence>
<dbReference type="Proteomes" id="UP000194632">
    <property type="component" value="Unassembled WGS sequence"/>
</dbReference>
<organism evidence="1 2">
    <name type="scientific">Gordonia lacunae</name>
    <dbReference type="NCBI Taxonomy" id="417102"/>
    <lineage>
        <taxon>Bacteria</taxon>
        <taxon>Bacillati</taxon>
        <taxon>Actinomycetota</taxon>
        <taxon>Actinomycetes</taxon>
        <taxon>Mycobacteriales</taxon>
        <taxon>Gordoniaceae</taxon>
        <taxon>Gordonia</taxon>
    </lineage>
</organism>
<gene>
    <name evidence="1" type="ORF">CA982_24735</name>
</gene>
<accession>A0A243Q3F6</accession>